<dbReference type="EMBL" id="BPQB01000015">
    <property type="protein sequence ID" value="GJE90181.1"/>
    <property type="molecule type" value="Genomic_DNA"/>
</dbReference>
<reference evidence="1 2" key="1">
    <citation type="submission" date="2021-08" db="EMBL/GenBank/DDBJ databases">
        <title>Draft Genome Sequence of Phanerochaete sordida strain YK-624.</title>
        <authorList>
            <person name="Mori T."/>
            <person name="Dohra H."/>
            <person name="Suzuki T."/>
            <person name="Kawagishi H."/>
            <person name="Hirai H."/>
        </authorList>
    </citation>
    <scope>NUCLEOTIDE SEQUENCE [LARGE SCALE GENOMIC DNA]</scope>
    <source>
        <strain evidence="1 2">YK-624</strain>
    </source>
</reference>
<protein>
    <submittedName>
        <fullName evidence="1">Uncharacterized protein</fullName>
    </submittedName>
</protein>
<dbReference type="Proteomes" id="UP000703269">
    <property type="component" value="Unassembled WGS sequence"/>
</dbReference>
<proteinExistence type="predicted"/>
<sequence>MSCLNLERRSEAFRRPLKVSASAETDRPLLMQRERRGVSHGPYVGVADVPRLSTWFPYVLKRPSAHSPRACQDVACRQALCSLLASQSHPR</sequence>
<evidence type="ECO:0000313" key="1">
    <source>
        <dbReference type="EMBL" id="GJE90181.1"/>
    </source>
</evidence>
<keyword evidence="2" id="KW-1185">Reference proteome</keyword>
<evidence type="ECO:0000313" key="2">
    <source>
        <dbReference type="Proteomes" id="UP000703269"/>
    </source>
</evidence>
<dbReference type="AlphaFoldDB" id="A0A9P3G8I3"/>
<organism evidence="1 2">
    <name type="scientific">Phanerochaete sordida</name>
    <dbReference type="NCBI Taxonomy" id="48140"/>
    <lineage>
        <taxon>Eukaryota</taxon>
        <taxon>Fungi</taxon>
        <taxon>Dikarya</taxon>
        <taxon>Basidiomycota</taxon>
        <taxon>Agaricomycotina</taxon>
        <taxon>Agaricomycetes</taxon>
        <taxon>Polyporales</taxon>
        <taxon>Phanerochaetaceae</taxon>
        <taxon>Phanerochaete</taxon>
    </lineage>
</organism>
<comment type="caution">
    <text evidence="1">The sequence shown here is derived from an EMBL/GenBank/DDBJ whole genome shotgun (WGS) entry which is preliminary data.</text>
</comment>
<accession>A0A9P3G8I3</accession>
<gene>
    <name evidence="1" type="ORF">PsYK624_063070</name>
</gene>
<name>A0A9P3G8I3_9APHY</name>